<sequence length="92" mass="10070">MTQAIYCFDTASVRFAIHPEGPDGERCIVEIAEDPLRDLFGACGGGDSLVDAYLMNADLINALALARHRETQGRPVRLETADFETSDIGVYH</sequence>
<dbReference type="Proteomes" id="UP001169027">
    <property type="component" value="Unassembled WGS sequence"/>
</dbReference>
<evidence type="ECO:0000313" key="2">
    <source>
        <dbReference type="Proteomes" id="UP001169027"/>
    </source>
</evidence>
<name>A0ABT8S1E1_9BURK</name>
<reference evidence="1" key="1">
    <citation type="submission" date="2023-06" db="EMBL/GenBank/DDBJ databases">
        <authorList>
            <person name="Jiang Y."/>
            <person name="Liu Q."/>
        </authorList>
    </citation>
    <scope>NUCLEOTIDE SEQUENCE</scope>
    <source>
        <strain evidence="1">CGMCC 1.12090</strain>
    </source>
</reference>
<protein>
    <recommendedName>
        <fullName evidence="3">DUF1488 domain-containing protein</fullName>
    </recommendedName>
</protein>
<comment type="caution">
    <text evidence="1">The sequence shown here is derived from an EMBL/GenBank/DDBJ whole genome shotgun (WGS) entry which is preliminary data.</text>
</comment>
<proteinExistence type="predicted"/>
<gene>
    <name evidence="1" type="ORF">Q2T77_10690</name>
</gene>
<dbReference type="EMBL" id="JAUKVY010000006">
    <property type="protein sequence ID" value="MDO1532756.1"/>
    <property type="molecule type" value="Genomic_DNA"/>
</dbReference>
<organism evidence="1 2">
    <name type="scientific">Variovorax ginsengisoli</name>
    <dbReference type="NCBI Taxonomy" id="363844"/>
    <lineage>
        <taxon>Bacteria</taxon>
        <taxon>Pseudomonadati</taxon>
        <taxon>Pseudomonadota</taxon>
        <taxon>Betaproteobacteria</taxon>
        <taxon>Burkholderiales</taxon>
        <taxon>Comamonadaceae</taxon>
        <taxon>Variovorax</taxon>
    </lineage>
</organism>
<evidence type="ECO:0000313" key="1">
    <source>
        <dbReference type="EMBL" id="MDO1532756.1"/>
    </source>
</evidence>
<accession>A0ABT8S1E1</accession>
<dbReference type="RefSeq" id="WP_301807909.1">
    <property type="nucleotide sequence ID" value="NZ_JAUJZH010000006.1"/>
</dbReference>
<evidence type="ECO:0008006" key="3">
    <source>
        <dbReference type="Google" id="ProtNLM"/>
    </source>
</evidence>
<keyword evidence="2" id="KW-1185">Reference proteome</keyword>